<keyword evidence="3" id="KW-0460">Magnesium</keyword>
<dbReference type="AlphaFoldDB" id="A0A975RXC3"/>
<dbReference type="RefSeq" id="WP_215603624.1">
    <property type="nucleotide sequence ID" value="NZ_CP076136.1"/>
</dbReference>
<dbReference type="PANTHER" id="PTHR13794:SF58">
    <property type="entry name" value="MITOCHONDRIAL ENOLASE SUPERFAMILY MEMBER 1"/>
    <property type="match status" value="1"/>
</dbReference>
<evidence type="ECO:0000313" key="5">
    <source>
        <dbReference type="EMBL" id="QWG22861.1"/>
    </source>
</evidence>
<dbReference type="InterPro" id="IPR013341">
    <property type="entry name" value="Mandelate_racemase_N_dom"/>
</dbReference>
<dbReference type="PROSITE" id="PS00909">
    <property type="entry name" value="MR_MLE_2"/>
    <property type="match status" value="1"/>
</dbReference>
<name>A0A975RXC3_9BRAD</name>
<sequence>MQLAPLTFKSIRARPVVLKLKRPVVARIATIPEWPLILIDLFTEEGIVGRSYLEPYTIKTMRYLISALQDFGEMLKGRRVAPAELYDHARKSLHFVGYQGQSMIAVSGLDMAAWDALAKAAGVPLCVLLGGSVGPVKAYNSNGLWLQPPEILASDAITLRDEGGFSGLKLRLGRDRARDDLAAIEAIRKAIGEDMELMADFNQGLNFADALQRCHMLDDAGLAWIEEPIVYDNLDGYVQLAAQIKTPIQIGENFYGPRDLYTALQRKACDLVMPDFMRIGGVTGWLRAAAIAGAAGVPMSTHLYPEVAAHVMRVTETAHWLEWQDWADPVLQQPYEIRGGLFHIPDVPGVGLEWNEDAVAAHMADL</sequence>
<dbReference type="Gene3D" id="3.20.20.120">
    <property type="entry name" value="Enolase-like C-terminal domain"/>
    <property type="match status" value="1"/>
</dbReference>
<dbReference type="GO" id="GO:0016836">
    <property type="term" value="F:hydro-lyase activity"/>
    <property type="evidence" value="ECO:0007669"/>
    <property type="project" value="TreeGrafter"/>
</dbReference>
<evidence type="ECO:0000256" key="3">
    <source>
        <dbReference type="ARBA" id="ARBA00022842"/>
    </source>
</evidence>
<dbReference type="Gene3D" id="3.30.390.10">
    <property type="entry name" value="Enolase-like, N-terminal domain"/>
    <property type="match status" value="1"/>
</dbReference>
<dbReference type="SUPFAM" id="SSF54826">
    <property type="entry name" value="Enolase N-terminal domain-like"/>
    <property type="match status" value="1"/>
</dbReference>
<gene>
    <name evidence="5" type="ORF">KMZ93_23380</name>
</gene>
<protein>
    <submittedName>
        <fullName evidence="5">Mandelate racemase</fullName>
    </submittedName>
</protein>
<dbReference type="EMBL" id="CP076136">
    <property type="protein sequence ID" value="QWG22861.1"/>
    <property type="molecule type" value="Genomic_DNA"/>
</dbReference>
<reference evidence="5 6" key="1">
    <citation type="submission" date="2021-06" db="EMBL/GenBank/DDBJ databases">
        <title>Bradyrhizobium sp. S2-11-4 Genome sequencing.</title>
        <authorList>
            <person name="Jin L."/>
        </authorList>
    </citation>
    <scope>NUCLEOTIDE SEQUENCE [LARGE SCALE GENOMIC DNA]</scope>
    <source>
        <strain evidence="5 6">S2-11-4</strain>
    </source>
</reference>
<dbReference type="GO" id="GO:0016052">
    <property type="term" value="P:carbohydrate catabolic process"/>
    <property type="evidence" value="ECO:0007669"/>
    <property type="project" value="TreeGrafter"/>
</dbReference>
<organism evidence="5 6">
    <name type="scientific">Bradyrhizobium sediminis</name>
    <dbReference type="NCBI Taxonomy" id="2840469"/>
    <lineage>
        <taxon>Bacteria</taxon>
        <taxon>Pseudomonadati</taxon>
        <taxon>Pseudomonadota</taxon>
        <taxon>Alphaproteobacteria</taxon>
        <taxon>Hyphomicrobiales</taxon>
        <taxon>Nitrobacteraceae</taxon>
        <taxon>Bradyrhizobium</taxon>
    </lineage>
</organism>
<dbReference type="SUPFAM" id="SSF51604">
    <property type="entry name" value="Enolase C-terminal domain-like"/>
    <property type="match status" value="1"/>
</dbReference>
<evidence type="ECO:0000256" key="2">
    <source>
        <dbReference type="ARBA" id="ARBA00022723"/>
    </source>
</evidence>
<dbReference type="InterPro" id="IPR046945">
    <property type="entry name" value="RHMD-like"/>
</dbReference>
<evidence type="ECO:0000256" key="1">
    <source>
        <dbReference type="ARBA" id="ARBA00001946"/>
    </source>
</evidence>
<dbReference type="InterPro" id="IPR029017">
    <property type="entry name" value="Enolase-like_N"/>
</dbReference>
<dbReference type="Pfam" id="PF13378">
    <property type="entry name" value="MR_MLE_C"/>
    <property type="match status" value="1"/>
</dbReference>
<keyword evidence="2" id="KW-0479">Metal-binding</keyword>
<proteinExistence type="predicted"/>
<dbReference type="SFLD" id="SFLDS00001">
    <property type="entry name" value="Enolase"/>
    <property type="match status" value="1"/>
</dbReference>
<dbReference type="SFLD" id="SFLDG00179">
    <property type="entry name" value="mandelate_racemase"/>
    <property type="match status" value="1"/>
</dbReference>
<feature type="domain" description="Mandelate racemase/muconate lactonizing enzyme C-terminal" evidence="4">
    <location>
        <begin position="149"/>
        <end position="247"/>
    </location>
</feature>
<dbReference type="GO" id="GO:0009063">
    <property type="term" value="P:amino acid catabolic process"/>
    <property type="evidence" value="ECO:0007669"/>
    <property type="project" value="InterPro"/>
</dbReference>
<accession>A0A975RXC3</accession>
<comment type="cofactor">
    <cofactor evidence="1">
        <name>Mg(2+)</name>
        <dbReference type="ChEBI" id="CHEBI:18420"/>
    </cofactor>
</comment>
<dbReference type="InterPro" id="IPR018110">
    <property type="entry name" value="Mandel_Rmase/mucon_lact_enz_CS"/>
</dbReference>
<evidence type="ECO:0000259" key="4">
    <source>
        <dbReference type="SMART" id="SM00922"/>
    </source>
</evidence>
<dbReference type="InterPro" id="IPR036849">
    <property type="entry name" value="Enolase-like_C_sf"/>
</dbReference>
<dbReference type="InterPro" id="IPR029065">
    <property type="entry name" value="Enolase_C-like"/>
</dbReference>
<dbReference type="SMART" id="SM00922">
    <property type="entry name" value="MR_MLE"/>
    <property type="match status" value="1"/>
</dbReference>
<dbReference type="InterPro" id="IPR013342">
    <property type="entry name" value="Mandelate_racemase_C"/>
</dbReference>
<dbReference type="PROSITE" id="PS00908">
    <property type="entry name" value="MR_MLE_1"/>
    <property type="match status" value="1"/>
</dbReference>
<dbReference type="Pfam" id="PF02746">
    <property type="entry name" value="MR_MLE_N"/>
    <property type="match status" value="1"/>
</dbReference>
<evidence type="ECO:0000313" key="6">
    <source>
        <dbReference type="Proteomes" id="UP000676951"/>
    </source>
</evidence>
<dbReference type="PANTHER" id="PTHR13794">
    <property type="entry name" value="ENOLASE SUPERFAMILY, MANDELATE RACEMASE"/>
    <property type="match status" value="1"/>
</dbReference>
<keyword evidence="6" id="KW-1185">Reference proteome</keyword>
<dbReference type="Proteomes" id="UP000676951">
    <property type="component" value="Chromosome"/>
</dbReference>
<dbReference type="GO" id="GO:0000287">
    <property type="term" value="F:magnesium ion binding"/>
    <property type="evidence" value="ECO:0007669"/>
    <property type="project" value="TreeGrafter"/>
</dbReference>